<evidence type="ECO:0000256" key="1">
    <source>
        <dbReference type="SAM" id="Coils"/>
    </source>
</evidence>
<dbReference type="Gene3D" id="3.30.420.10">
    <property type="entry name" value="Ribonuclease H-like superfamily/Ribonuclease H"/>
    <property type="match status" value="4"/>
</dbReference>
<evidence type="ECO:0000313" key="2">
    <source>
        <dbReference type="EMBL" id="KAF1765591.1"/>
    </source>
</evidence>
<reference evidence="2 3" key="1">
    <citation type="submission" date="2019-12" db="EMBL/GenBank/DDBJ databases">
        <title>Chromosome-level assembly of the Caenorhabditis remanei genome.</title>
        <authorList>
            <person name="Teterina A.A."/>
            <person name="Willis J.H."/>
            <person name="Phillips P.C."/>
        </authorList>
    </citation>
    <scope>NUCLEOTIDE SEQUENCE [LARGE SCALE GENOMIC DNA]</scope>
    <source>
        <strain evidence="2 3">PX506</strain>
        <tissue evidence="2">Whole organism</tissue>
    </source>
</reference>
<proteinExistence type="predicted"/>
<dbReference type="SUPFAM" id="SSF53098">
    <property type="entry name" value="Ribonuclease H-like"/>
    <property type="match status" value="2"/>
</dbReference>
<dbReference type="AlphaFoldDB" id="A0A6A5HF39"/>
<protein>
    <recommendedName>
        <fullName evidence="4">RNase H type-1 domain-containing protein</fullName>
    </recommendedName>
</protein>
<evidence type="ECO:0008006" key="4">
    <source>
        <dbReference type="Google" id="ProtNLM"/>
    </source>
</evidence>
<evidence type="ECO:0000313" key="3">
    <source>
        <dbReference type="Proteomes" id="UP000483820"/>
    </source>
</evidence>
<gene>
    <name evidence="2" type="ORF">GCK72_005543</name>
</gene>
<dbReference type="GeneID" id="9822357"/>
<dbReference type="GO" id="GO:0004523">
    <property type="term" value="F:RNA-DNA hybrid ribonuclease activity"/>
    <property type="evidence" value="ECO:0007669"/>
    <property type="project" value="TreeGrafter"/>
</dbReference>
<keyword evidence="1" id="KW-0175">Coiled coil</keyword>
<dbReference type="RefSeq" id="XP_053589427.1">
    <property type="nucleotide sequence ID" value="XM_053725233.1"/>
</dbReference>
<comment type="caution">
    <text evidence="2">The sequence shown here is derived from an EMBL/GenBank/DDBJ whole genome shotgun (WGS) entry which is preliminary data.</text>
</comment>
<organism evidence="2 3">
    <name type="scientific">Caenorhabditis remanei</name>
    <name type="common">Caenorhabditis vulgaris</name>
    <dbReference type="NCBI Taxonomy" id="31234"/>
    <lineage>
        <taxon>Eukaryota</taxon>
        <taxon>Metazoa</taxon>
        <taxon>Ecdysozoa</taxon>
        <taxon>Nematoda</taxon>
        <taxon>Chromadorea</taxon>
        <taxon>Rhabditida</taxon>
        <taxon>Rhabditina</taxon>
        <taxon>Rhabditomorpha</taxon>
        <taxon>Rhabditoidea</taxon>
        <taxon>Rhabditidae</taxon>
        <taxon>Peloderinae</taxon>
        <taxon>Caenorhabditis</taxon>
    </lineage>
</organism>
<dbReference type="InterPro" id="IPR012337">
    <property type="entry name" value="RNaseH-like_sf"/>
</dbReference>
<dbReference type="Proteomes" id="UP000483820">
    <property type="component" value="Chromosome II"/>
</dbReference>
<dbReference type="InterPro" id="IPR036397">
    <property type="entry name" value="RNaseH_sf"/>
</dbReference>
<dbReference type="GO" id="GO:0043137">
    <property type="term" value="P:DNA replication, removal of RNA primer"/>
    <property type="evidence" value="ECO:0007669"/>
    <property type="project" value="TreeGrafter"/>
</dbReference>
<dbReference type="EMBL" id="WUAV01000002">
    <property type="protein sequence ID" value="KAF1765591.1"/>
    <property type="molecule type" value="Genomic_DNA"/>
</dbReference>
<name>A0A6A5HF39_CAERE</name>
<dbReference type="InterPro" id="IPR050092">
    <property type="entry name" value="RNase_H"/>
</dbReference>
<sequence length="558" mass="63604">MVNVPQEYKNEDNAPIVYISGVCSHEDFHDARAGFGIDWGPNYSFCKGGPSLGAKTTIRAYLTAVLTVLETALANDISAICIRHQSEKLQKEMRMLDHTRNLCNNVQLNGSLNVDILEDIRALMPQLKVNIERKHSDFFSLFKTADISAKRVAGLHSTAAEPLNDKHYENGVRIVDVHGKCNDRHKNPIAGYGVFWDYNDPRNRSGICGGRANTNQAYFTALYFALLTAHTSNHDEIIIRTRSDTIRCYLKERQANKLKTQCSRLYQELNQLRSRFKKLECVYVERNVRGVRGLAEAEQLSIIARYQTAHVSICGIETSSDRIGRYGIFWGEGDEKNSFGWFGGYHSQLCLEIAALVIAVRQAIEKGCMHLTVYTDSDTLLPYLTTWRQIFKADNWPPLTINHETCVKNSKILDGLLKMITVEARSGHEAFIKGAREQAELVEGCTQVQTFGMLIPGNNEPTAKYGIYWEHRDEKNFVEIIPVEHCLKRTKLTAVRVALETALKHHITRLIVKTDLEKHEEIENEIAAEIQYLSTRFEYIEYQVHDASNFYRQHKDLS</sequence>
<dbReference type="PANTHER" id="PTHR10642:SF26">
    <property type="entry name" value="RIBONUCLEASE H1"/>
    <property type="match status" value="1"/>
</dbReference>
<dbReference type="PANTHER" id="PTHR10642">
    <property type="entry name" value="RIBONUCLEASE H1"/>
    <property type="match status" value="1"/>
</dbReference>
<dbReference type="CTD" id="9822357"/>
<dbReference type="KEGG" id="crq:GCK72_005543"/>
<accession>A0A6A5HF39</accession>
<feature type="coiled-coil region" evidence="1">
    <location>
        <begin position="255"/>
        <end position="282"/>
    </location>
</feature>
<dbReference type="GO" id="GO:0003676">
    <property type="term" value="F:nucleic acid binding"/>
    <property type="evidence" value="ECO:0007669"/>
    <property type="project" value="InterPro"/>
</dbReference>